<comment type="similarity">
    <text evidence="2">Belongs to the major facilitator superfamily.</text>
</comment>
<dbReference type="FunFam" id="1.20.1720.10:FF:000013">
    <property type="entry name" value="Related to multidrug resistance proteins"/>
    <property type="match status" value="1"/>
</dbReference>
<evidence type="ECO:0000256" key="1">
    <source>
        <dbReference type="ARBA" id="ARBA00004127"/>
    </source>
</evidence>
<feature type="transmembrane region" description="Helical" evidence="8">
    <location>
        <begin position="495"/>
        <end position="514"/>
    </location>
</feature>
<keyword evidence="6 8" id="KW-0472">Membrane</keyword>
<feature type="transmembrane region" description="Helical" evidence="8">
    <location>
        <begin position="422"/>
        <end position="444"/>
    </location>
</feature>
<dbReference type="Pfam" id="PF07690">
    <property type="entry name" value="MFS_1"/>
    <property type="match status" value="1"/>
</dbReference>
<sequence>MSSPQSTIIEEPPPLSASEVVEPRTKKGSAFWLSFVAITASTFLSALDLTAVSTALPTITNDLHGGNDFSWVGSAYALTSTAFLPLSGGLADIFGRRPVMLISIAVFSLGSALSGASQSMAMLIGARAVQGIGGGGILNLTEIIVSDLVPLAERGTYQGFIGLTWAFASAIGPPIGGALAQKASWRWIFFINLPLTGVSFTLVVIFLRVRTPHGSIKQKLSRIDWIGNVIIMAGSTLVVIALTWGGIAYPWNSARVLAMLIIGLALIGVFFVYEAKVPAKPTIPWDVVNNRTSLGGFLMTFFHGITSITIIYYLPVFFQACLGADPIRSGIDMFPSALVIAPFAVIAGVVVVVTNTYRPINLAGWVFSVVGFGTLSLLRATNSTSRWVGYQILAAAGTGILFSSTVFPTLAPLPVERTAGALAFFAFCRAFAQTWGIAIAGTILQNELKKKLPAAFVAQFPQGSEIAYAAIPQIGSLSEPLRSEVRAAFATSMSVIWKTMIGIAGLGLLSVFILKEIPMRQSTDVNFGLNDNKKQITDEEKTAASSDVATVNRDV</sequence>
<name>A0A401GVR0_9APHY</name>
<feature type="transmembrane region" description="Helical" evidence="8">
    <location>
        <begin position="30"/>
        <end position="49"/>
    </location>
</feature>
<feature type="transmembrane region" description="Helical" evidence="8">
    <location>
        <begin position="294"/>
        <end position="314"/>
    </location>
</feature>
<feature type="transmembrane region" description="Helical" evidence="8">
    <location>
        <begin position="360"/>
        <end position="378"/>
    </location>
</feature>
<evidence type="ECO:0000256" key="4">
    <source>
        <dbReference type="ARBA" id="ARBA00022692"/>
    </source>
</evidence>
<evidence type="ECO:0000256" key="7">
    <source>
        <dbReference type="SAM" id="MobiDB-lite"/>
    </source>
</evidence>
<dbReference type="PANTHER" id="PTHR23501">
    <property type="entry name" value="MAJOR FACILITATOR SUPERFAMILY"/>
    <property type="match status" value="1"/>
</dbReference>
<dbReference type="PRINTS" id="PR01036">
    <property type="entry name" value="TCRTETB"/>
</dbReference>
<dbReference type="GeneID" id="38783197"/>
<feature type="transmembrane region" description="Helical" evidence="8">
    <location>
        <begin position="390"/>
        <end position="410"/>
    </location>
</feature>
<feature type="transmembrane region" description="Helical" evidence="8">
    <location>
        <begin position="157"/>
        <end position="175"/>
    </location>
</feature>
<dbReference type="EMBL" id="BFAD01000009">
    <property type="protein sequence ID" value="GBE86280.1"/>
    <property type="molecule type" value="Genomic_DNA"/>
</dbReference>
<reference evidence="10 11" key="1">
    <citation type="journal article" date="2018" name="Sci. Rep.">
        <title>Genome sequence of the cauliflower mushroom Sparassis crispa (Hanabiratake) and its association with beneficial usage.</title>
        <authorList>
            <person name="Kiyama R."/>
            <person name="Furutani Y."/>
            <person name="Kawaguchi K."/>
            <person name="Nakanishi T."/>
        </authorList>
    </citation>
    <scope>NUCLEOTIDE SEQUENCE [LARGE SCALE GENOMIC DNA]</scope>
</reference>
<dbReference type="STRING" id="139825.A0A401GVR0"/>
<dbReference type="GO" id="GO:0012505">
    <property type="term" value="C:endomembrane system"/>
    <property type="evidence" value="ECO:0007669"/>
    <property type="project" value="UniProtKB-SubCell"/>
</dbReference>
<feature type="transmembrane region" description="Helical" evidence="8">
    <location>
        <begin position="253"/>
        <end position="273"/>
    </location>
</feature>
<dbReference type="Proteomes" id="UP000287166">
    <property type="component" value="Unassembled WGS sequence"/>
</dbReference>
<dbReference type="InterPro" id="IPR020846">
    <property type="entry name" value="MFS_dom"/>
</dbReference>
<evidence type="ECO:0000256" key="5">
    <source>
        <dbReference type="ARBA" id="ARBA00022989"/>
    </source>
</evidence>
<dbReference type="CDD" id="cd17502">
    <property type="entry name" value="MFS_Azr1_MDR_like"/>
    <property type="match status" value="1"/>
</dbReference>
<feature type="region of interest" description="Disordered" evidence="7">
    <location>
        <begin position="1"/>
        <end position="20"/>
    </location>
</feature>
<dbReference type="PROSITE" id="PS50850">
    <property type="entry name" value="MFS"/>
    <property type="match status" value="1"/>
</dbReference>
<feature type="transmembrane region" description="Helical" evidence="8">
    <location>
        <begin position="228"/>
        <end position="247"/>
    </location>
</feature>
<dbReference type="OrthoDB" id="3437016at2759"/>
<gene>
    <name evidence="10" type="ORF">SCP_0901590</name>
</gene>
<keyword evidence="3" id="KW-0813">Transport</keyword>
<keyword evidence="11" id="KW-1185">Reference proteome</keyword>
<proteinExistence type="inferred from homology"/>
<dbReference type="GO" id="GO:0005886">
    <property type="term" value="C:plasma membrane"/>
    <property type="evidence" value="ECO:0007669"/>
    <property type="project" value="TreeGrafter"/>
</dbReference>
<feature type="transmembrane region" description="Helical" evidence="8">
    <location>
        <begin position="122"/>
        <end position="145"/>
    </location>
</feature>
<comment type="subcellular location">
    <subcellularLocation>
        <location evidence="1">Endomembrane system</location>
        <topology evidence="1">Multi-pass membrane protein</topology>
    </subcellularLocation>
</comment>
<keyword evidence="4 8" id="KW-0812">Transmembrane</keyword>
<accession>A0A401GVR0</accession>
<dbReference type="Gene3D" id="1.20.1250.20">
    <property type="entry name" value="MFS general substrate transporter like domains"/>
    <property type="match status" value="2"/>
</dbReference>
<feature type="transmembrane region" description="Helical" evidence="8">
    <location>
        <begin position="334"/>
        <end position="353"/>
    </location>
</feature>
<organism evidence="10 11">
    <name type="scientific">Sparassis crispa</name>
    <dbReference type="NCBI Taxonomy" id="139825"/>
    <lineage>
        <taxon>Eukaryota</taxon>
        <taxon>Fungi</taxon>
        <taxon>Dikarya</taxon>
        <taxon>Basidiomycota</taxon>
        <taxon>Agaricomycotina</taxon>
        <taxon>Agaricomycetes</taxon>
        <taxon>Polyporales</taxon>
        <taxon>Sparassidaceae</taxon>
        <taxon>Sparassis</taxon>
    </lineage>
</organism>
<keyword evidence="5 8" id="KW-1133">Transmembrane helix</keyword>
<evidence type="ECO:0000256" key="8">
    <source>
        <dbReference type="SAM" id="Phobius"/>
    </source>
</evidence>
<feature type="transmembrane region" description="Helical" evidence="8">
    <location>
        <begin position="98"/>
        <end position="116"/>
    </location>
</feature>
<dbReference type="InterPro" id="IPR005829">
    <property type="entry name" value="Sugar_transporter_CS"/>
</dbReference>
<dbReference type="InParanoid" id="A0A401GVR0"/>
<evidence type="ECO:0000313" key="11">
    <source>
        <dbReference type="Proteomes" id="UP000287166"/>
    </source>
</evidence>
<evidence type="ECO:0000256" key="6">
    <source>
        <dbReference type="ARBA" id="ARBA00023136"/>
    </source>
</evidence>
<feature type="transmembrane region" description="Helical" evidence="8">
    <location>
        <begin position="69"/>
        <end position="86"/>
    </location>
</feature>
<comment type="caution">
    <text evidence="10">The sequence shown here is derived from an EMBL/GenBank/DDBJ whole genome shotgun (WGS) entry which is preliminary data.</text>
</comment>
<evidence type="ECO:0000256" key="2">
    <source>
        <dbReference type="ARBA" id="ARBA00008335"/>
    </source>
</evidence>
<feature type="transmembrane region" description="Helical" evidence="8">
    <location>
        <begin position="187"/>
        <end position="207"/>
    </location>
</feature>
<dbReference type="SUPFAM" id="SSF103473">
    <property type="entry name" value="MFS general substrate transporter"/>
    <property type="match status" value="1"/>
</dbReference>
<evidence type="ECO:0000256" key="3">
    <source>
        <dbReference type="ARBA" id="ARBA00022448"/>
    </source>
</evidence>
<dbReference type="AlphaFoldDB" id="A0A401GVR0"/>
<dbReference type="InterPro" id="IPR011701">
    <property type="entry name" value="MFS"/>
</dbReference>
<evidence type="ECO:0000313" key="10">
    <source>
        <dbReference type="EMBL" id="GBE86280.1"/>
    </source>
</evidence>
<evidence type="ECO:0000259" key="9">
    <source>
        <dbReference type="PROSITE" id="PS50850"/>
    </source>
</evidence>
<dbReference type="GO" id="GO:0022857">
    <property type="term" value="F:transmembrane transporter activity"/>
    <property type="evidence" value="ECO:0007669"/>
    <property type="project" value="InterPro"/>
</dbReference>
<feature type="domain" description="Major facilitator superfamily (MFS) profile" evidence="9">
    <location>
        <begin position="34"/>
        <end position="519"/>
    </location>
</feature>
<dbReference type="RefSeq" id="XP_027617193.1">
    <property type="nucleotide sequence ID" value="XM_027761392.1"/>
</dbReference>
<dbReference type="InterPro" id="IPR036259">
    <property type="entry name" value="MFS_trans_sf"/>
</dbReference>
<dbReference type="PROSITE" id="PS00216">
    <property type="entry name" value="SUGAR_TRANSPORT_1"/>
    <property type="match status" value="1"/>
</dbReference>
<dbReference type="PANTHER" id="PTHR23501:SF102">
    <property type="entry name" value="DRUG TRANSPORTER, PUTATIVE (AFU_ORTHOLOGUE AFUA_3G08530)-RELATED"/>
    <property type="match status" value="1"/>
</dbReference>
<protein>
    <submittedName>
        <fullName evidence="10">Efflux pump FUS6</fullName>
    </submittedName>
</protein>